<sequence length="376" mass="40816">MGIGSSAVEGLGVKQPDDHVLANPNPAFWQGRRVLLTGHTGFKGSWLALWLHRLGAQVTGIALAPAGEPNLYELARVGDLCDSHYIDIRDAHALAEQIRRSRPEIVFHLAAQALVRTGYADPLGTYAANVMGTAHVLDALRGLESVAAAVMVTTDKVYRNLEHAYPYREDDALGGHDPYSASKAASELVIASYRDTWLSPQGTAMASARAGNVIGGGDWAADRLIPDAIRCWQSGQPLPIRRPQAIRPWQHVLEPVSAYLRLAEALHARSAPAAAYNFGPHTHEAATVRQVIALARQAYGRGDIQWGDGTEGPHEAGWLALEIARAREALNVHPRWNLETSIHRTMTWYRNQRAGANARALCEADIQAFEALGAAP</sequence>
<keyword evidence="2" id="KW-0456">Lyase</keyword>
<dbReference type="Gene3D" id="3.90.25.10">
    <property type="entry name" value="UDP-galactose 4-epimerase, domain 1"/>
    <property type="match status" value="1"/>
</dbReference>
<reference evidence="3" key="1">
    <citation type="submission" date="2023-07" db="EMBL/GenBank/DDBJ databases">
        <title>Glyphosate-induced phosphonatase operons in soil bacteria of genus Achromobacter.</title>
        <authorList>
            <person name="Epiktetov D.O."/>
            <person name="Sviridov A.V."/>
            <person name="Tarlachkov S.V."/>
            <person name="Shushkova T.V."/>
            <person name="Toropygin I.Y."/>
            <person name="Leontievsky A."/>
        </authorList>
    </citation>
    <scope>NUCLEOTIDE SEQUENCE [LARGE SCALE GENOMIC DNA]</scope>
    <source>
        <strain evidence="3">Kg 16</strain>
    </source>
</reference>
<comment type="caution">
    <text evidence="2">The sequence shown here is derived from an EMBL/GenBank/DDBJ whole genome shotgun (WGS) entry which is preliminary data.</text>
</comment>
<dbReference type="SUPFAM" id="SSF51735">
    <property type="entry name" value="NAD(P)-binding Rossmann-fold domains"/>
    <property type="match status" value="1"/>
</dbReference>
<protein>
    <submittedName>
        <fullName evidence="2">CDP-glucose 4,6-dehydratase</fullName>
        <ecNumber evidence="2">4.2.1.45</ecNumber>
    </submittedName>
</protein>
<dbReference type="Pfam" id="PF16363">
    <property type="entry name" value="GDP_Man_Dehyd"/>
    <property type="match status" value="1"/>
</dbReference>
<dbReference type="EC" id="4.2.1.45" evidence="2"/>
<evidence type="ECO:0000313" key="3">
    <source>
        <dbReference type="Proteomes" id="UP001264156"/>
    </source>
</evidence>
<dbReference type="InterPro" id="IPR036291">
    <property type="entry name" value="NAD(P)-bd_dom_sf"/>
</dbReference>
<dbReference type="Gene3D" id="3.40.50.720">
    <property type="entry name" value="NAD(P)-binding Rossmann-like Domain"/>
    <property type="match status" value="1"/>
</dbReference>
<name>A0ABU2DGR6_ACHAE</name>
<dbReference type="PANTHER" id="PTHR43000">
    <property type="entry name" value="DTDP-D-GLUCOSE 4,6-DEHYDRATASE-RELATED"/>
    <property type="match status" value="1"/>
</dbReference>
<dbReference type="RefSeq" id="WP_192327375.1">
    <property type="nucleotide sequence ID" value="NZ_JAVKVN010000007.1"/>
</dbReference>
<dbReference type="InterPro" id="IPR013445">
    <property type="entry name" value="CDP_4_6_deHydtase"/>
</dbReference>
<evidence type="ECO:0000259" key="1">
    <source>
        <dbReference type="Pfam" id="PF16363"/>
    </source>
</evidence>
<dbReference type="Proteomes" id="UP001264156">
    <property type="component" value="Unassembled WGS sequence"/>
</dbReference>
<dbReference type="EMBL" id="JAVKVN010000007">
    <property type="protein sequence ID" value="MDR7947306.1"/>
    <property type="molecule type" value="Genomic_DNA"/>
</dbReference>
<organism evidence="2 3">
    <name type="scientific">Achromobacter aegrifaciens</name>
    <dbReference type="NCBI Taxonomy" id="1287736"/>
    <lineage>
        <taxon>Bacteria</taxon>
        <taxon>Pseudomonadati</taxon>
        <taxon>Pseudomonadota</taxon>
        <taxon>Betaproteobacteria</taxon>
        <taxon>Burkholderiales</taxon>
        <taxon>Alcaligenaceae</taxon>
        <taxon>Achromobacter</taxon>
    </lineage>
</organism>
<feature type="domain" description="NAD(P)-binding" evidence="1">
    <location>
        <begin position="35"/>
        <end position="301"/>
    </location>
</feature>
<gene>
    <name evidence="2" type="primary">rfbG</name>
    <name evidence="2" type="ORF">RIU57_19445</name>
</gene>
<dbReference type="NCBIfam" id="TIGR02622">
    <property type="entry name" value="CDP_4_6_dhtase"/>
    <property type="match status" value="1"/>
</dbReference>
<dbReference type="InterPro" id="IPR016040">
    <property type="entry name" value="NAD(P)-bd_dom"/>
</dbReference>
<proteinExistence type="predicted"/>
<evidence type="ECO:0000313" key="2">
    <source>
        <dbReference type="EMBL" id="MDR7947306.1"/>
    </source>
</evidence>
<keyword evidence="3" id="KW-1185">Reference proteome</keyword>
<accession>A0ABU2DGR6</accession>
<dbReference type="GO" id="GO:0047733">
    <property type="term" value="F:CDP-glucose 4,6-dehydratase activity"/>
    <property type="evidence" value="ECO:0007669"/>
    <property type="project" value="UniProtKB-EC"/>
</dbReference>